<protein>
    <submittedName>
        <fullName evidence="2">Sugar phosphate isomerase/epimerase</fullName>
    </submittedName>
</protein>
<dbReference type="Pfam" id="PF01261">
    <property type="entry name" value="AP_endonuc_2"/>
    <property type="match status" value="1"/>
</dbReference>
<dbReference type="PANTHER" id="PTHR12110:SF53">
    <property type="entry name" value="BLR5974 PROTEIN"/>
    <property type="match status" value="1"/>
</dbReference>
<name>A0A6M1REZ8_9BACT</name>
<keyword evidence="3" id="KW-1185">Reference proteome</keyword>
<comment type="caution">
    <text evidence="2">The sequence shown here is derived from an EMBL/GenBank/DDBJ whole genome shotgun (WGS) entry which is preliminary data.</text>
</comment>
<evidence type="ECO:0000259" key="1">
    <source>
        <dbReference type="Pfam" id="PF01261"/>
    </source>
</evidence>
<dbReference type="AlphaFoldDB" id="A0A6M1REZ8"/>
<gene>
    <name evidence="2" type="ORF">G4L39_04175</name>
</gene>
<reference evidence="2 3" key="1">
    <citation type="submission" date="2020-02" db="EMBL/GenBank/DDBJ databases">
        <title>Draft genome sequence of Limisphaera ngatamarikiensis NGM72.4T, a thermophilic Verrucomicrobia grouped in subdivision 3.</title>
        <authorList>
            <person name="Carere C.R."/>
            <person name="Steen J."/>
            <person name="Hugenholtz P."/>
            <person name="Stott M.B."/>
        </authorList>
    </citation>
    <scope>NUCLEOTIDE SEQUENCE [LARGE SCALE GENOMIC DNA]</scope>
    <source>
        <strain evidence="2 3">NGM72.4</strain>
    </source>
</reference>
<keyword evidence="2" id="KW-0413">Isomerase</keyword>
<dbReference type="InterPro" id="IPR050312">
    <property type="entry name" value="IolE/XylAMocC-like"/>
</dbReference>
<sequence>MYSMSTCWNSHRHTDGRAMLLEIRELGFEYAELSHGIRLSLVEGILQAVDAGEIRISSLHNFCPLPMGVSHAAPNLFQFSAESTRERELAIKSTLKTFDFAVRVGAPLVVLHMGSVEMKDYTDRLKELVAEGRRETPRYEALLAEAIEQRERRKEPFVERAYETLRRLIPEAEARGLRLGIENREAVEEIPFETDLRFFFREFARPTVAYWHDTGHAQIKEDLGLIHHMLHLESFADRLAGFHIHDVKPPCRDHCAPGTGRVDFASLRPWVRPEHVKVFELSPALSVEEVRAGVEYIRQLWGDE</sequence>
<evidence type="ECO:0000313" key="2">
    <source>
        <dbReference type="EMBL" id="NGO38598.1"/>
    </source>
</evidence>
<dbReference type="RefSeq" id="WP_165106151.1">
    <property type="nucleotide sequence ID" value="NZ_JAAKYA010000023.1"/>
</dbReference>
<dbReference type="EMBL" id="JAAKYA010000023">
    <property type="protein sequence ID" value="NGO38598.1"/>
    <property type="molecule type" value="Genomic_DNA"/>
</dbReference>
<dbReference type="InterPro" id="IPR036237">
    <property type="entry name" value="Xyl_isomerase-like_sf"/>
</dbReference>
<proteinExistence type="predicted"/>
<dbReference type="GO" id="GO:0016853">
    <property type="term" value="F:isomerase activity"/>
    <property type="evidence" value="ECO:0007669"/>
    <property type="project" value="UniProtKB-KW"/>
</dbReference>
<feature type="domain" description="Xylose isomerase-like TIM barrel" evidence="1">
    <location>
        <begin position="22"/>
        <end position="271"/>
    </location>
</feature>
<dbReference type="InterPro" id="IPR013022">
    <property type="entry name" value="Xyl_isomerase-like_TIM-brl"/>
</dbReference>
<dbReference type="PANTHER" id="PTHR12110">
    <property type="entry name" value="HYDROXYPYRUVATE ISOMERASE"/>
    <property type="match status" value="1"/>
</dbReference>
<evidence type="ECO:0000313" key="3">
    <source>
        <dbReference type="Proteomes" id="UP000477311"/>
    </source>
</evidence>
<dbReference type="Gene3D" id="3.20.20.150">
    <property type="entry name" value="Divalent-metal-dependent TIM barrel enzymes"/>
    <property type="match status" value="1"/>
</dbReference>
<dbReference type="SUPFAM" id="SSF51658">
    <property type="entry name" value="Xylose isomerase-like"/>
    <property type="match status" value="1"/>
</dbReference>
<organism evidence="2 3">
    <name type="scientific">Limisphaera ngatamarikiensis</name>
    <dbReference type="NCBI Taxonomy" id="1324935"/>
    <lineage>
        <taxon>Bacteria</taxon>
        <taxon>Pseudomonadati</taxon>
        <taxon>Verrucomicrobiota</taxon>
        <taxon>Verrucomicrobiia</taxon>
        <taxon>Limisphaerales</taxon>
        <taxon>Limisphaeraceae</taxon>
        <taxon>Limisphaera</taxon>
    </lineage>
</organism>
<accession>A0A6M1REZ8</accession>
<dbReference type="Proteomes" id="UP000477311">
    <property type="component" value="Unassembled WGS sequence"/>
</dbReference>